<evidence type="ECO:0000313" key="8">
    <source>
        <dbReference type="Proteomes" id="UP000293995"/>
    </source>
</evidence>
<feature type="transmembrane region" description="Helical" evidence="5">
    <location>
        <begin position="213"/>
        <end position="234"/>
    </location>
</feature>
<feature type="transmembrane region" description="Helical" evidence="5">
    <location>
        <begin position="398"/>
        <end position="417"/>
    </location>
</feature>
<feature type="transmembrane region" description="Helical" evidence="5">
    <location>
        <begin position="61"/>
        <end position="79"/>
    </location>
</feature>
<accession>A0A4P6EII5</accession>
<name>A0A4P6EII5_9MICO</name>
<dbReference type="EMBL" id="CP035494">
    <property type="protein sequence ID" value="QAY59977.1"/>
    <property type="molecule type" value="Genomic_DNA"/>
</dbReference>
<evidence type="ECO:0000256" key="2">
    <source>
        <dbReference type="ARBA" id="ARBA00022692"/>
    </source>
</evidence>
<feature type="domain" description="O-antigen ligase-related" evidence="6">
    <location>
        <begin position="246"/>
        <end position="374"/>
    </location>
</feature>
<evidence type="ECO:0000256" key="4">
    <source>
        <dbReference type="ARBA" id="ARBA00023136"/>
    </source>
</evidence>
<dbReference type="PANTHER" id="PTHR37422:SF13">
    <property type="entry name" value="LIPOPOLYSACCHARIDE BIOSYNTHESIS PROTEIN PA4999-RELATED"/>
    <property type="match status" value="1"/>
</dbReference>
<feature type="transmembrane region" description="Helical" evidence="5">
    <location>
        <begin position="91"/>
        <end position="110"/>
    </location>
</feature>
<evidence type="ECO:0000256" key="3">
    <source>
        <dbReference type="ARBA" id="ARBA00022989"/>
    </source>
</evidence>
<dbReference type="GO" id="GO:0016020">
    <property type="term" value="C:membrane"/>
    <property type="evidence" value="ECO:0007669"/>
    <property type="project" value="UniProtKB-SubCell"/>
</dbReference>
<dbReference type="Pfam" id="PF04932">
    <property type="entry name" value="Wzy_C"/>
    <property type="match status" value="1"/>
</dbReference>
<dbReference type="Proteomes" id="UP000293995">
    <property type="component" value="Chromosome"/>
</dbReference>
<keyword evidence="3 5" id="KW-1133">Transmembrane helix</keyword>
<gene>
    <name evidence="7" type="ORF">ET475_08195</name>
</gene>
<keyword evidence="4 5" id="KW-0472">Membrane</keyword>
<feature type="transmembrane region" description="Helical" evidence="5">
    <location>
        <begin position="423"/>
        <end position="443"/>
    </location>
</feature>
<dbReference type="KEGG" id="mprt:ET475_08195"/>
<protein>
    <recommendedName>
        <fullName evidence="6">O-antigen ligase-related domain-containing protein</fullName>
    </recommendedName>
</protein>
<feature type="transmembrane region" description="Helical" evidence="5">
    <location>
        <begin position="365"/>
        <end position="386"/>
    </location>
</feature>
<comment type="subcellular location">
    <subcellularLocation>
        <location evidence="1">Membrane</location>
        <topology evidence="1">Multi-pass membrane protein</topology>
    </subcellularLocation>
</comment>
<organism evidence="7 8">
    <name type="scientific">Microbacterium protaetiae</name>
    <dbReference type="NCBI Taxonomy" id="2509458"/>
    <lineage>
        <taxon>Bacteria</taxon>
        <taxon>Bacillati</taxon>
        <taxon>Actinomycetota</taxon>
        <taxon>Actinomycetes</taxon>
        <taxon>Micrococcales</taxon>
        <taxon>Microbacteriaceae</taxon>
        <taxon>Microbacterium</taxon>
    </lineage>
</organism>
<proteinExistence type="predicted"/>
<feature type="transmembrane region" description="Helical" evidence="5">
    <location>
        <begin position="152"/>
        <end position="171"/>
    </location>
</feature>
<keyword evidence="2 5" id="KW-0812">Transmembrane</keyword>
<feature type="transmembrane region" description="Helical" evidence="5">
    <location>
        <begin position="31"/>
        <end position="55"/>
    </location>
</feature>
<feature type="transmembrane region" description="Helical" evidence="5">
    <location>
        <begin position="286"/>
        <end position="312"/>
    </location>
</feature>
<reference evidence="7 8" key="1">
    <citation type="submission" date="2019-01" db="EMBL/GenBank/DDBJ databases">
        <title>Genome sequencing of strain DFW100M-13.</title>
        <authorList>
            <person name="Heo J."/>
            <person name="Kim S.-J."/>
            <person name="Kim J.-S."/>
            <person name="Hong S.-B."/>
            <person name="Kwon S.-W."/>
        </authorList>
    </citation>
    <scope>NUCLEOTIDE SEQUENCE [LARGE SCALE GENOMIC DNA]</scope>
    <source>
        <strain evidence="7 8">DFW100M-13</strain>
    </source>
</reference>
<evidence type="ECO:0000256" key="1">
    <source>
        <dbReference type="ARBA" id="ARBA00004141"/>
    </source>
</evidence>
<dbReference type="InterPro" id="IPR051533">
    <property type="entry name" value="WaaL-like"/>
</dbReference>
<evidence type="ECO:0000256" key="5">
    <source>
        <dbReference type="SAM" id="Phobius"/>
    </source>
</evidence>
<evidence type="ECO:0000259" key="6">
    <source>
        <dbReference type="Pfam" id="PF04932"/>
    </source>
</evidence>
<evidence type="ECO:0000313" key="7">
    <source>
        <dbReference type="EMBL" id="QAY59977.1"/>
    </source>
</evidence>
<dbReference type="AlphaFoldDB" id="A0A4P6EII5"/>
<dbReference type="InterPro" id="IPR007016">
    <property type="entry name" value="O-antigen_ligase-rel_domated"/>
</dbReference>
<dbReference type="RefSeq" id="WP_129388430.1">
    <property type="nucleotide sequence ID" value="NZ_CP035494.1"/>
</dbReference>
<dbReference type="PANTHER" id="PTHR37422">
    <property type="entry name" value="TEICHURONIC ACID BIOSYNTHESIS PROTEIN TUAE"/>
    <property type="match status" value="1"/>
</dbReference>
<dbReference type="OrthoDB" id="5243524at2"/>
<feature type="transmembrane region" description="Helical" evidence="5">
    <location>
        <begin position="241"/>
        <end position="274"/>
    </location>
</feature>
<sequence length="473" mass="50408">MIEWGRADSAEFRPVAAQEHQGIAPPSRSSAVAMLIVFVLLLFVIPSNVSIVGLGTLGRPSLLWGLVLAVWWALTHLQTRTKDVQPPAQPVRWALGAFIIIVLVSFAAAMLRGQPADQVSPAMTAVVRVASWSGVTLVAMDGIRTQGDIVRLVKVAVIAAGGMALLGYAQFFTGSSLTEWIARIPGISFDWGGIDIRGAYIRPAGTATHPLEFVTSILAVLPIAITAAITGGFRSTSRRRFLWWLVVVAIVGICLLSVSRSAMIGLLVVFVLLAPFVPSRYRWGGFFGGLVGIAVIVVAVPGVWRASLGLFADVSDDPGTASRTGGLERLPEFISDSPVIGSGLGTFMSRYYVFDNQWAGLLVELGIAGTLSFIVLIACAVWSSAYAARRSPFPETKLLAGAILTGTVTIAVLFLFFDGLSFPIAAGLFFLFVGLSASLRRIAHSDVELQNSMTSKAVNRRRVAGSPVDRLAQ</sequence>
<keyword evidence="8" id="KW-1185">Reference proteome</keyword>